<dbReference type="EMBL" id="LNQM01000004">
    <property type="protein sequence ID" value="KSU75992.1"/>
    <property type="molecule type" value="Genomic_DNA"/>
</dbReference>
<gene>
    <name evidence="1" type="ORF">AS031_11505</name>
</gene>
<proteinExistence type="predicted"/>
<dbReference type="OrthoDB" id="4940531at2"/>
<accession>A0A0V8IMJ2</accession>
<sequence length="161" mass="16837">MATTLTHRINLLCGDGLAAFRARLSTLAEPDVYAGGLESAVTTMPRHASVLTEGSSVDIVAFGTCGGYGPPRLTLSVTMVRGHHAWPRDVFWDEAHAWAEAIAEPPLTVAGLTGSQETADGMVFHYRLRVATGAAPVPRLSAVRPSGTAAVIRPSPGFGST</sequence>
<organism evidence="1 2">
    <name type="scientific">Pseudarthrobacter enclensis</name>
    <dbReference type="NCBI Taxonomy" id="993070"/>
    <lineage>
        <taxon>Bacteria</taxon>
        <taxon>Bacillati</taxon>
        <taxon>Actinomycetota</taxon>
        <taxon>Actinomycetes</taxon>
        <taxon>Micrococcales</taxon>
        <taxon>Micrococcaceae</taxon>
        <taxon>Pseudarthrobacter</taxon>
    </lineage>
</organism>
<dbReference type="AlphaFoldDB" id="A0A0V8IMJ2"/>
<dbReference type="RefSeq" id="WP_058268285.1">
    <property type="nucleotide sequence ID" value="NZ_FMAZ01000004.1"/>
</dbReference>
<reference evidence="1 2" key="1">
    <citation type="journal article" date="2014" name="Arch. Microbiol.">
        <title>Arthrobacter enclensis sp. nov., isolated from sediment sample.</title>
        <authorList>
            <person name="Dastager S.G."/>
            <person name="Liu Q."/>
            <person name="Tang S.K."/>
            <person name="Krishnamurthi S."/>
            <person name="Lee J.C."/>
            <person name="Li W.J."/>
        </authorList>
    </citation>
    <scope>NUCLEOTIDE SEQUENCE [LARGE SCALE GENOMIC DNA]</scope>
    <source>
        <strain evidence="1 2">NIO-1008</strain>
    </source>
</reference>
<dbReference type="Proteomes" id="UP000053199">
    <property type="component" value="Unassembled WGS sequence"/>
</dbReference>
<name>A0A0V8IMJ2_9MICC</name>
<comment type="caution">
    <text evidence="1">The sequence shown here is derived from an EMBL/GenBank/DDBJ whole genome shotgun (WGS) entry which is preliminary data.</text>
</comment>
<evidence type="ECO:0000313" key="2">
    <source>
        <dbReference type="Proteomes" id="UP000053199"/>
    </source>
</evidence>
<dbReference type="STRING" id="993070.AS031_11505"/>
<protein>
    <submittedName>
        <fullName evidence="1">Uncharacterized protein</fullName>
    </submittedName>
</protein>
<keyword evidence="2" id="KW-1185">Reference proteome</keyword>
<evidence type="ECO:0000313" key="1">
    <source>
        <dbReference type="EMBL" id="KSU75992.1"/>
    </source>
</evidence>